<dbReference type="AlphaFoldDB" id="A0A2Z7CLT2"/>
<sequence>MKRCVLSVASGTSRKRIVVRNVLRLDDQLVVAMLTPGVNAEAGSLELLAFEFFGRELVAGREFCRALFKLVSLRESVAELLELCLLLSRIMPFVPEKSNAIIGVVTTGSECLPPSCDGLTGPDLHGPMISTG</sequence>
<name>A0A2Z7CLT2_9LAMI</name>
<proteinExistence type="predicted"/>
<keyword evidence="2" id="KW-1185">Reference proteome</keyword>
<evidence type="ECO:0000313" key="2">
    <source>
        <dbReference type="Proteomes" id="UP000250235"/>
    </source>
</evidence>
<gene>
    <name evidence="1" type="ORF">F511_24496</name>
</gene>
<dbReference type="EMBL" id="KQ994499">
    <property type="protein sequence ID" value="KZV48051.1"/>
    <property type="molecule type" value="Genomic_DNA"/>
</dbReference>
<organism evidence="1 2">
    <name type="scientific">Dorcoceras hygrometricum</name>
    <dbReference type="NCBI Taxonomy" id="472368"/>
    <lineage>
        <taxon>Eukaryota</taxon>
        <taxon>Viridiplantae</taxon>
        <taxon>Streptophyta</taxon>
        <taxon>Embryophyta</taxon>
        <taxon>Tracheophyta</taxon>
        <taxon>Spermatophyta</taxon>
        <taxon>Magnoliopsida</taxon>
        <taxon>eudicotyledons</taxon>
        <taxon>Gunneridae</taxon>
        <taxon>Pentapetalae</taxon>
        <taxon>asterids</taxon>
        <taxon>lamiids</taxon>
        <taxon>Lamiales</taxon>
        <taxon>Gesneriaceae</taxon>
        <taxon>Didymocarpoideae</taxon>
        <taxon>Trichosporeae</taxon>
        <taxon>Loxocarpinae</taxon>
        <taxon>Dorcoceras</taxon>
    </lineage>
</organism>
<reference evidence="1 2" key="1">
    <citation type="journal article" date="2015" name="Proc. Natl. Acad. Sci. U.S.A.">
        <title>The resurrection genome of Boea hygrometrica: A blueprint for survival of dehydration.</title>
        <authorList>
            <person name="Xiao L."/>
            <person name="Yang G."/>
            <person name="Zhang L."/>
            <person name="Yang X."/>
            <person name="Zhao S."/>
            <person name="Ji Z."/>
            <person name="Zhou Q."/>
            <person name="Hu M."/>
            <person name="Wang Y."/>
            <person name="Chen M."/>
            <person name="Xu Y."/>
            <person name="Jin H."/>
            <person name="Xiao X."/>
            <person name="Hu G."/>
            <person name="Bao F."/>
            <person name="Hu Y."/>
            <person name="Wan P."/>
            <person name="Li L."/>
            <person name="Deng X."/>
            <person name="Kuang T."/>
            <person name="Xiang C."/>
            <person name="Zhu J.K."/>
            <person name="Oliver M.J."/>
            <person name="He Y."/>
        </authorList>
    </citation>
    <scope>NUCLEOTIDE SEQUENCE [LARGE SCALE GENOMIC DNA]</scope>
    <source>
        <strain evidence="2">cv. XS01</strain>
    </source>
</reference>
<protein>
    <submittedName>
        <fullName evidence="1">Uncharacterized protein</fullName>
    </submittedName>
</protein>
<accession>A0A2Z7CLT2</accession>
<dbReference type="Proteomes" id="UP000250235">
    <property type="component" value="Unassembled WGS sequence"/>
</dbReference>
<evidence type="ECO:0000313" key="1">
    <source>
        <dbReference type="EMBL" id="KZV48051.1"/>
    </source>
</evidence>